<dbReference type="Proteomes" id="UP000006362">
    <property type="component" value="Chromosome"/>
</dbReference>
<gene>
    <name evidence="1" type="ordered locus">Theam_0554</name>
</gene>
<dbReference type="KEGG" id="tam:Theam_0554"/>
<organism evidence="1 2">
    <name type="scientific">Thermovibrio ammonificans (strain DSM 15698 / JCM 12110 / HB-1)</name>
    <dbReference type="NCBI Taxonomy" id="648996"/>
    <lineage>
        <taxon>Bacteria</taxon>
        <taxon>Pseudomonadati</taxon>
        <taxon>Aquificota</taxon>
        <taxon>Aquificia</taxon>
        <taxon>Desulfurobacteriales</taxon>
        <taxon>Desulfurobacteriaceae</taxon>
        <taxon>Thermovibrio</taxon>
    </lineage>
</organism>
<dbReference type="STRING" id="648996.Theam_0554"/>
<dbReference type="HOGENOM" id="CLU_1692692_0_0_0"/>
<dbReference type="RefSeq" id="WP_013537312.1">
    <property type="nucleotide sequence ID" value="NC_014926.1"/>
</dbReference>
<evidence type="ECO:0000313" key="2">
    <source>
        <dbReference type="Proteomes" id="UP000006362"/>
    </source>
</evidence>
<sequence length="162" mass="18555">MLSSLLSNLKAFFSAYGSWKEPFGNFSFLGSVVQKTVHTTFFMKDYELVNPFYLLGVYADSPPVKGELRRLFNLLKVESRKLLTLPPDHYISTFALLILPRQEFDISPEELEEFYLRESLWLGFKGFYRCGLIVFNGREFVAPRKLADVSAFLKGVSGETVT</sequence>
<dbReference type="eggNOG" id="ENOG502ZUY6">
    <property type="taxonomic scope" value="Bacteria"/>
</dbReference>
<keyword evidence="2" id="KW-1185">Reference proteome</keyword>
<name>E8T5Q1_THEA1</name>
<reference evidence="1" key="1">
    <citation type="submission" date="2011-01" db="EMBL/GenBank/DDBJ databases">
        <title>Complete sequence of chromosome of Thermovibrio ammonificans HB-1.</title>
        <authorList>
            <consortium name="US DOE Joint Genome Institute"/>
            <person name="Lucas S."/>
            <person name="Copeland A."/>
            <person name="Lapidus A."/>
            <person name="Cheng J.-F."/>
            <person name="Goodwin L."/>
            <person name="Pitluck S."/>
            <person name="Davenport K."/>
            <person name="Detter J.C."/>
            <person name="Han C."/>
            <person name="Tapia R."/>
            <person name="Land M."/>
            <person name="Hauser L."/>
            <person name="Kyrpides N."/>
            <person name="Ivanova N."/>
            <person name="Ovchinnikova G."/>
            <person name="Vetriani C."/>
            <person name="Woyke T."/>
        </authorList>
    </citation>
    <scope>NUCLEOTIDE SEQUENCE [LARGE SCALE GENOMIC DNA]</scope>
    <source>
        <strain evidence="1">HB-1</strain>
    </source>
</reference>
<proteinExistence type="predicted"/>
<accession>E8T5Q1</accession>
<evidence type="ECO:0000313" key="1">
    <source>
        <dbReference type="EMBL" id="ADU96526.1"/>
    </source>
</evidence>
<protein>
    <submittedName>
        <fullName evidence="1">Uncharacterized protein</fullName>
    </submittedName>
</protein>
<dbReference type="AlphaFoldDB" id="E8T5Q1"/>
<dbReference type="OrthoDB" id="15584at2"/>
<dbReference type="EMBL" id="CP002444">
    <property type="protein sequence ID" value="ADU96526.1"/>
    <property type="molecule type" value="Genomic_DNA"/>
</dbReference>